<dbReference type="OrthoDB" id="771136at2759"/>
<keyword evidence="3" id="KW-0645">Protease</keyword>
<dbReference type="InterPro" id="IPR034164">
    <property type="entry name" value="Pepsin-like_dom"/>
</dbReference>
<dbReference type="SUPFAM" id="SSF50630">
    <property type="entry name" value="Acid proteases"/>
    <property type="match status" value="1"/>
</dbReference>
<comment type="similarity">
    <text evidence="1 3">Belongs to the peptidase A1 family.</text>
</comment>
<accession>A0A409VQW6</accession>
<dbReference type="Gene3D" id="2.40.70.10">
    <property type="entry name" value="Acid Proteases"/>
    <property type="match status" value="2"/>
</dbReference>
<evidence type="ECO:0000313" key="8">
    <source>
        <dbReference type="Proteomes" id="UP000283269"/>
    </source>
</evidence>
<evidence type="ECO:0000259" key="6">
    <source>
        <dbReference type="PROSITE" id="PS51767"/>
    </source>
</evidence>
<dbReference type="GO" id="GO:0006508">
    <property type="term" value="P:proteolysis"/>
    <property type="evidence" value="ECO:0007669"/>
    <property type="project" value="UniProtKB-KW"/>
</dbReference>
<dbReference type="PROSITE" id="PS51767">
    <property type="entry name" value="PEPTIDASE_A1"/>
    <property type="match status" value="1"/>
</dbReference>
<keyword evidence="5" id="KW-0732">Signal</keyword>
<evidence type="ECO:0000256" key="3">
    <source>
        <dbReference type="RuleBase" id="RU000454"/>
    </source>
</evidence>
<dbReference type="InterPro" id="IPR021109">
    <property type="entry name" value="Peptidase_aspartic_dom_sf"/>
</dbReference>
<keyword evidence="4" id="KW-0812">Transmembrane</keyword>
<reference evidence="7 8" key="1">
    <citation type="journal article" date="2018" name="Evol. Lett.">
        <title>Horizontal gene cluster transfer increased hallucinogenic mushroom diversity.</title>
        <authorList>
            <person name="Reynolds H.T."/>
            <person name="Vijayakumar V."/>
            <person name="Gluck-Thaler E."/>
            <person name="Korotkin H.B."/>
            <person name="Matheny P.B."/>
            <person name="Slot J.C."/>
        </authorList>
    </citation>
    <scope>NUCLEOTIDE SEQUENCE [LARGE SCALE GENOMIC DNA]</scope>
    <source>
        <strain evidence="7 8">2631</strain>
    </source>
</reference>
<evidence type="ECO:0000256" key="2">
    <source>
        <dbReference type="ARBA" id="ARBA00022750"/>
    </source>
</evidence>
<feature type="domain" description="Peptidase A1" evidence="6">
    <location>
        <begin position="74"/>
        <end position="419"/>
    </location>
</feature>
<feature type="signal peptide" evidence="5">
    <location>
        <begin position="1"/>
        <end position="22"/>
    </location>
</feature>
<keyword evidence="3" id="KW-0378">Hydrolase</keyword>
<protein>
    <recommendedName>
        <fullName evidence="6">Peptidase A1 domain-containing protein</fullName>
    </recommendedName>
</protein>
<dbReference type="InterPro" id="IPR001461">
    <property type="entry name" value="Aspartic_peptidase_A1"/>
</dbReference>
<dbReference type="PRINTS" id="PR00792">
    <property type="entry name" value="PEPSIN"/>
</dbReference>
<proteinExistence type="inferred from homology"/>
<feature type="chain" id="PRO_5019330146" description="Peptidase A1 domain-containing protein" evidence="5">
    <location>
        <begin position="23"/>
        <end position="569"/>
    </location>
</feature>
<sequence length="569" mass="59470">MGSFRAVSLCAVVLLQVAVAHASTGGLGAHILPRAPSDSINIPIHTIQSRSPADNTTFGASLSSLSLTSDKQSYFTIITVGGLNFRVDLDTGSADLWLASSACQTNTCKNVPLYPLNHQSSSFAELNGNKTAFKAQYADTTFASGFVARETIGLSTSNLTLANQAFGVVTDSNVSLTDQASGIMGLGFPRLSSISSAVANASSFFATLTAQGLLEYPLFAFSLTRNSSGTLTLGAIDSSIVTNTSNIGWNKVAQFPPFGPGNNVSSYLQWAIPISGIAVNGTQFTPTSTYASIGLTRSLALFDIGSPGIYGPYQDVSRIFAMIDGARLVDAVGGQWALPCDTTVPMSFTFGQRNYSISPTDYIIGSASGNPNLCLSWPLALPPNSDGIDWQIGSAFLRTVYSVFSYGINGKEPPLIGLYPLQNNTNTTETQLASFLSANSATVTTTLPNFILSTPTFTTPPYTLNTSVSVSVGGIVSSGLANSTYSALFAQKTTLTNTSALPTISPSPTVVTIVVTDSAGDVSTTVSFASKAAVTLGLPSSSKSSSFPLGMVLIPFITFVRIMLFAWTC</sequence>
<feature type="transmembrane region" description="Helical" evidence="4">
    <location>
        <begin position="547"/>
        <end position="567"/>
    </location>
</feature>
<keyword evidence="8" id="KW-1185">Reference proteome</keyword>
<evidence type="ECO:0000256" key="1">
    <source>
        <dbReference type="ARBA" id="ARBA00007447"/>
    </source>
</evidence>
<dbReference type="STRING" id="93625.A0A409VQW6"/>
<dbReference type="PANTHER" id="PTHR47966:SF74">
    <property type="entry name" value="AGR407CP"/>
    <property type="match status" value="1"/>
</dbReference>
<evidence type="ECO:0000313" key="7">
    <source>
        <dbReference type="EMBL" id="PPQ68661.1"/>
    </source>
</evidence>
<dbReference type="EMBL" id="NHYD01003952">
    <property type="protein sequence ID" value="PPQ68661.1"/>
    <property type="molecule type" value="Genomic_DNA"/>
</dbReference>
<evidence type="ECO:0000256" key="5">
    <source>
        <dbReference type="SAM" id="SignalP"/>
    </source>
</evidence>
<dbReference type="InParanoid" id="A0A409VQW6"/>
<keyword evidence="4" id="KW-0472">Membrane</keyword>
<dbReference type="GO" id="GO:0004190">
    <property type="term" value="F:aspartic-type endopeptidase activity"/>
    <property type="evidence" value="ECO:0007669"/>
    <property type="project" value="UniProtKB-KW"/>
</dbReference>
<keyword evidence="2 3" id="KW-0064">Aspartyl protease</keyword>
<organism evidence="7 8">
    <name type="scientific">Psilocybe cyanescens</name>
    <dbReference type="NCBI Taxonomy" id="93625"/>
    <lineage>
        <taxon>Eukaryota</taxon>
        <taxon>Fungi</taxon>
        <taxon>Dikarya</taxon>
        <taxon>Basidiomycota</taxon>
        <taxon>Agaricomycotina</taxon>
        <taxon>Agaricomycetes</taxon>
        <taxon>Agaricomycetidae</taxon>
        <taxon>Agaricales</taxon>
        <taxon>Agaricineae</taxon>
        <taxon>Strophariaceae</taxon>
        <taxon>Psilocybe</taxon>
    </lineage>
</organism>
<dbReference type="CDD" id="cd05471">
    <property type="entry name" value="pepsin_like"/>
    <property type="match status" value="1"/>
</dbReference>
<comment type="caution">
    <text evidence="7">The sequence shown here is derived from an EMBL/GenBank/DDBJ whole genome shotgun (WGS) entry which is preliminary data.</text>
</comment>
<keyword evidence="4" id="KW-1133">Transmembrane helix</keyword>
<dbReference type="PROSITE" id="PS00141">
    <property type="entry name" value="ASP_PROTEASE"/>
    <property type="match status" value="1"/>
</dbReference>
<dbReference type="InterPro" id="IPR033121">
    <property type="entry name" value="PEPTIDASE_A1"/>
</dbReference>
<evidence type="ECO:0000256" key="4">
    <source>
        <dbReference type="SAM" id="Phobius"/>
    </source>
</evidence>
<dbReference type="Pfam" id="PF00026">
    <property type="entry name" value="Asp"/>
    <property type="match status" value="1"/>
</dbReference>
<dbReference type="Proteomes" id="UP000283269">
    <property type="component" value="Unassembled WGS sequence"/>
</dbReference>
<name>A0A409VQW6_PSICY</name>
<dbReference type="InterPro" id="IPR001969">
    <property type="entry name" value="Aspartic_peptidase_AS"/>
</dbReference>
<dbReference type="AlphaFoldDB" id="A0A409VQW6"/>
<gene>
    <name evidence="7" type="ORF">CVT25_012315</name>
</gene>
<dbReference type="PANTHER" id="PTHR47966">
    <property type="entry name" value="BETA-SITE APP-CLEAVING ENZYME, ISOFORM A-RELATED"/>
    <property type="match status" value="1"/>
</dbReference>